<feature type="compositionally biased region" description="Polar residues" evidence="1">
    <location>
        <begin position="70"/>
        <end position="79"/>
    </location>
</feature>
<sequence length="103" mass="11827">MLTTIFTFTRKFHLKLDYTFFFFKSSYNITLRWFGMECKCVLLQAYAPQQKQKADAFLSVQEHMGNTTFTAHSTNQGFSQLGGKDLSRGPNGMEKMFSSLSGR</sequence>
<evidence type="ECO:0000313" key="3">
    <source>
        <dbReference type="Proteomes" id="UP001141806"/>
    </source>
</evidence>
<gene>
    <name evidence="2" type="ORF">NE237_032503</name>
</gene>
<feature type="region of interest" description="Disordered" evidence="1">
    <location>
        <begin position="70"/>
        <end position="103"/>
    </location>
</feature>
<dbReference type="AlphaFoldDB" id="A0A9Q0L4I1"/>
<reference evidence="2" key="1">
    <citation type="journal article" date="2023" name="Plant J.">
        <title>The genome of the king protea, Protea cynaroides.</title>
        <authorList>
            <person name="Chang J."/>
            <person name="Duong T.A."/>
            <person name="Schoeman C."/>
            <person name="Ma X."/>
            <person name="Roodt D."/>
            <person name="Barker N."/>
            <person name="Li Z."/>
            <person name="Van de Peer Y."/>
            <person name="Mizrachi E."/>
        </authorList>
    </citation>
    <scope>NUCLEOTIDE SEQUENCE</scope>
    <source>
        <tissue evidence="2">Young leaves</tissue>
    </source>
</reference>
<dbReference type="EMBL" id="JAMYWD010000001">
    <property type="protein sequence ID" value="KAJ4981666.1"/>
    <property type="molecule type" value="Genomic_DNA"/>
</dbReference>
<organism evidence="2 3">
    <name type="scientific">Protea cynaroides</name>
    <dbReference type="NCBI Taxonomy" id="273540"/>
    <lineage>
        <taxon>Eukaryota</taxon>
        <taxon>Viridiplantae</taxon>
        <taxon>Streptophyta</taxon>
        <taxon>Embryophyta</taxon>
        <taxon>Tracheophyta</taxon>
        <taxon>Spermatophyta</taxon>
        <taxon>Magnoliopsida</taxon>
        <taxon>Proteales</taxon>
        <taxon>Proteaceae</taxon>
        <taxon>Protea</taxon>
    </lineage>
</organism>
<evidence type="ECO:0000256" key="1">
    <source>
        <dbReference type="SAM" id="MobiDB-lite"/>
    </source>
</evidence>
<name>A0A9Q0L4I1_9MAGN</name>
<accession>A0A9Q0L4I1</accession>
<evidence type="ECO:0000313" key="2">
    <source>
        <dbReference type="EMBL" id="KAJ4981666.1"/>
    </source>
</evidence>
<keyword evidence="3" id="KW-1185">Reference proteome</keyword>
<dbReference type="Proteomes" id="UP001141806">
    <property type="component" value="Unassembled WGS sequence"/>
</dbReference>
<comment type="caution">
    <text evidence="2">The sequence shown here is derived from an EMBL/GenBank/DDBJ whole genome shotgun (WGS) entry which is preliminary data.</text>
</comment>
<proteinExistence type="predicted"/>
<protein>
    <submittedName>
        <fullName evidence="2">Uncharacterized protein</fullName>
    </submittedName>
</protein>